<dbReference type="EMBL" id="BAAADD010000007">
    <property type="protein sequence ID" value="GAA0576647.1"/>
    <property type="molecule type" value="Genomic_DNA"/>
</dbReference>
<organism evidence="1 2">
    <name type="scientific">Rhizomicrobium electricum</name>
    <dbReference type="NCBI Taxonomy" id="480070"/>
    <lineage>
        <taxon>Bacteria</taxon>
        <taxon>Pseudomonadati</taxon>
        <taxon>Pseudomonadota</taxon>
        <taxon>Alphaproteobacteria</taxon>
        <taxon>Micropepsales</taxon>
        <taxon>Micropepsaceae</taxon>
        <taxon>Rhizomicrobium</taxon>
    </lineage>
</organism>
<reference evidence="2" key="1">
    <citation type="journal article" date="2019" name="Int. J. Syst. Evol. Microbiol.">
        <title>The Global Catalogue of Microorganisms (GCM) 10K type strain sequencing project: providing services to taxonomists for standard genome sequencing and annotation.</title>
        <authorList>
            <consortium name="The Broad Institute Genomics Platform"/>
            <consortium name="The Broad Institute Genome Sequencing Center for Infectious Disease"/>
            <person name="Wu L."/>
            <person name="Ma J."/>
        </authorList>
    </citation>
    <scope>NUCLEOTIDE SEQUENCE [LARGE SCALE GENOMIC DNA]</scope>
    <source>
        <strain evidence="2">JCM 15089</strain>
    </source>
</reference>
<comment type="caution">
    <text evidence="1">The sequence shown here is derived from an EMBL/GenBank/DDBJ whole genome shotgun (WGS) entry which is preliminary data.</text>
</comment>
<proteinExistence type="predicted"/>
<name>A0ABP3PZJ5_9PROT</name>
<evidence type="ECO:0000313" key="1">
    <source>
        <dbReference type="EMBL" id="GAA0576647.1"/>
    </source>
</evidence>
<protein>
    <recommendedName>
        <fullName evidence="3">Flagellar basal-body/hook protein C-terminal domain-containing protein</fullName>
    </recommendedName>
</protein>
<gene>
    <name evidence="1" type="ORF">GCM10008942_26890</name>
</gene>
<evidence type="ECO:0008006" key="3">
    <source>
        <dbReference type="Google" id="ProtNLM"/>
    </source>
</evidence>
<evidence type="ECO:0000313" key="2">
    <source>
        <dbReference type="Proteomes" id="UP001499951"/>
    </source>
</evidence>
<sequence>MIDAISTSALGLRSSANRFENAAQRVVQATTPETGETDGAKGFDDLPAAIVDTKMSALSFKANAAVFKTADKMIGTLLDTIA</sequence>
<dbReference type="RefSeq" id="WP_166936412.1">
    <property type="nucleotide sequence ID" value="NZ_BAAADD010000007.1"/>
</dbReference>
<dbReference type="Proteomes" id="UP001499951">
    <property type="component" value="Unassembled WGS sequence"/>
</dbReference>
<keyword evidence="2" id="KW-1185">Reference proteome</keyword>
<accession>A0ABP3PZJ5</accession>